<dbReference type="SUPFAM" id="SSF102405">
    <property type="entry name" value="MCP/YpsA-like"/>
    <property type="match status" value="1"/>
</dbReference>
<organism evidence="4 5">
    <name type="scientific">Bdellovibrio svalbardensis</name>
    <dbReference type="NCBI Taxonomy" id="2972972"/>
    <lineage>
        <taxon>Bacteria</taxon>
        <taxon>Pseudomonadati</taxon>
        <taxon>Bdellovibrionota</taxon>
        <taxon>Bdellovibrionia</taxon>
        <taxon>Bdellovibrionales</taxon>
        <taxon>Pseudobdellovibrionaceae</taxon>
        <taxon>Bdellovibrio</taxon>
    </lineage>
</organism>
<dbReference type="Proteomes" id="UP001152321">
    <property type="component" value="Unassembled WGS sequence"/>
</dbReference>
<keyword evidence="5" id="KW-1185">Reference proteome</keyword>
<dbReference type="InterPro" id="IPR005269">
    <property type="entry name" value="LOG"/>
</dbReference>
<dbReference type="InterPro" id="IPR031100">
    <property type="entry name" value="LOG_fam"/>
</dbReference>
<sequence length="181" mass="19860">MSIKRVCVYCGASLGNNPNFAKAAKELGHLLAKENIELVYGGGKVGLMGVLADAVLEKGGKVIGIIPQKLVDKEQAHRGLQDLRIVNDMHERKATMAALADAFIALPGGFGTMEELFEVLTWSQIGYHQKPVAVLEVDNYYEHLNNFINHAKTTGLLKPEFAQFFQLTHSVQDAWKALQGV</sequence>
<dbReference type="NCBIfam" id="TIGR00730">
    <property type="entry name" value="Rossman fold protein, TIGR00730 family"/>
    <property type="match status" value="1"/>
</dbReference>
<comment type="catalytic activity">
    <reaction evidence="1">
        <text>AMP + H2O = D-ribose 5-phosphate + adenine</text>
        <dbReference type="Rhea" id="RHEA:20129"/>
        <dbReference type="ChEBI" id="CHEBI:15377"/>
        <dbReference type="ChEBI" id="CHEBI:16708"/>
        <dbReference type="ChEBI" id="CHEBI:78346"/>
        <dbReference type="ChEBI" id="CHEBI:456215"/>
        <dbReference type="EC" id="3.2.2.4"/>
    </reaction>
</comment>
<evidence type="ECO:0000256" key="3">
    <source>
        <dbReference type="RuleBase" id="RU363015"/>
    </source>
</evidence>
<proteinExistence type="inferred from homology"/>
<dbReference type="EC" id="3.2.2.n1" evidence="3"/>
<dbReference type="PANTHER" id="PTHR31223">
    <property type="entry name" value="LOG FAMILY PROTEIN YJL055W"/>
    <property type="match status" value="1"/>
</dbReference>
<name>A0ABT6DJ65_9BACT</name>
<keyword evidence="3" id="KW-0203">Cytokinin biosynthesis</keyword>
<evidence type="ECO:0000313" key="5">
    <source>
        <dbReference type="Proteomes" id="UP001152321"/>
    </source>
</evidence>
<keyword evidence="3" id="KW-0378">Hydrolase</keyword>
<evidence type="ECO:0000256" key="1">
    <source>
        <dbReference type="ARBA" id="ARBA00000274"/>
    </source>
</evidence>
<comment type="caution">
    <text evidence="4">The sequence shown here is derived from an EMBL/GenBank/DDBJ whole genome shotgun (WGS) entry which is preliminary data.</text>
</comment>
<reference evidence="4" key="1">
    <citation type="submission" date="2022-08" db="EMBL/GenBank/DDBJ databases">
        <title>Novel Bdellovibrio Species Isolated from Svalbard: Designation Bdellovibrio svalbardensis.</title>
        <authorList>
            <person name="Mitchell R.J."/>
            <person name="Choi S.Y."/>
        </authorList>
    </citation>
    <scope>NUCLEOTIDE SEQUENCE</scope>
    <source>
        <strain evidence="4">PAP01</strain>
    </source>
</reference>
<dbReference type="PANTHER" id="PTHR31223:SF70">
    <property type="entry name" value="LOG FAMILY PROTEIN YJL055W"/>
    <property type="match status" value="1"/>
</dbReference>
<dbReference type="EMBL" id="JANRMI010000003">
    <property type="protein sequence ID" value="MDG0816882.1"/>
    <property type="molecule type" value="Genomic_DNA"/>
</dbReference>
<dbReference type="Gene3D" id="3.40.50.450">
    <property type="match status" value="1"/>
</dbReference>
<protein>
    <recommendedName>
        <fullName evidence="3">Cytokinin riboside 5'-monophosphate phosphoribohydrolase</fullName>
        <ecNumber evidence="3">3.2.2.n1</ecNumber>
    </recommendedName>
</protein>
<gene>
    <name evidence="4" type="ORF">NWE73_10935</name>
</gene>
<comment type="similarity">
    <text evidence="2 3">Belongs to the LOG family.</text>
</comment>
<evidence type="ECO:0000313" key="4">
    <source>
        <dbReference type="EMBL" id="MDG0816882.1"/>
    </source>
</evidence>
<accession>A0ABT6DJ65</accession>
<dbReference type="Pfam" id="PF03641">
    <property type="entry name" value="Lysine_decarbox"/>
    <property type="match status" value="1"/>
</dbReference>
<evidence type="ECO:0000256" key="2">
    <source>
        <dbReference type="ARBA" id="ARBA00006763"/>
    </source>
</evidence>
<dbReference type="RefSeq" id="WP_277578359.1">
    <property type="nucleotide sequence ID" value="NZ_JANRMI010000003.1"/>
</dbReference>